<accession>A0A1R3KFX2</accession>
<feature type="non-terminal residue" evidence="1">
    <location>
        <position position="1"/>
    </location>
</feature>
<evidence type="ECO:0000313" key="1">
    <source>
        <dbReference type="EMBL" id="OMP05928.1"/>
    </source>
</evidence>
<proteinExistence type="predicted"/>
<gene>
    <name evidence="1" type="ORF">CCACVL1_01790</name>
</gene>
<reference evidence="1 2" key="1">
    <citation type="submission" date="2013-09" db="EMBL/GenBank/DDBJ databases">
        <title>Corchorus capsularis genome sequencing.</title>
        <authorList>
            <person name="Alam M."/>
            <person name="Haque M.S."/>
            <person name="Islam M.S."/>
            <person name="Emdad E.M."/>
            <person name="Islam M.M."/>
            <person name="Ahmed B."/>
            <person name="Halim A."/>
            <person name="Hossen Q.M.M."/>
            <person name="Hossain M.Z."/>
            <person name="Ahmed R."/>
            <person name="Khan M.M."/>
            <person name="Islam R."/>
            <person name="Rashid M.M."/>
            <person name="Khan S.A."/>
            <person name="Rahman M.S."/>
            <person name="Alam M."/>
        </authorList>
    </citation>
    <scope>NUCLEOTIDE SEQUENCE [LARGE SCALE GENOMIC DNA]</scope>
    <source>
        <strain evidence="2">cv. CVL-1</strain>
        <tissue evidence="1">Whole seedling</tissue>
    </source>
</reference>
<organism evidence="1 2">
    <name type="scientific">Corchorus capsularis</name>
    <name type="common">Jute</name>
    <dbReference type="NCBI Taxonomy" id="210143"/>
    <lineage>
        <taxon>Eukaryota</taxon>
        <taxon>Viridiplantae</taxon>
        <taxon>Streptophyta</taxon>
        <taxon>Embryophyta</taxon>
        <taxon>Tracheophyta</taxon>
        <taxon>Spermatophyta</taxon>
        <taxon>Magnoliopsida</taxon>
        <taxon>eudicotyledons</taxon>
        <taxon>Gunneridae</taxon>
        <taxon>Pentapetalae</taxon>
        <taxon>rosids</taxon>
        <taxon>malvids</taxon>
        <taxon>Malvales</taxon>
        <taxon>Malvaceae</taxon>
        <taxon>Grewioideae</taxon>
        <taxon>Apeibeae</taxon>
        <taxon>Corchorus</taxon>
    </lineage>
</organism>
<keyword evidence="2" id="KW-1185">Reference proteome</keyword>
<dbReference type="EMBL" id="AWWV01005111">
    <property type="protein sequence ID" value="OMP05928.1"/>
    <property type="molecule type" value="Genomic_DNA"/>
</dbReference>
<dbReference type="AlphaFoldDB" id="A0A1R3KFX2"/>
<dbReference type="Gramene" id="OMP05928">
    <property type="protein sequence ID" value="OMP05928"/>
    <property type="gene ID" value="CCACVL1_01790"/>
</dbReference>
<sequence>KPNSALASPQPQLNLSRYEPRFSLHGPNELGDGIRVVDRFLELGMIRSRPDVVMEGGDGAKRRAGRLLRRF</sequence>
<comment type="caution">
    <text evidence="1">The sequence shown here is derived from an EMBL/GenBank/DDBJ whole genome shotgun (WGS) entry which is preliminary data.</text>
</comment>
<evidence type="ECO:0000313" key="2">
    <source>
        <dbReference type="Proteomes" id="UP000188268"/>
    </source>
</evidence>
<name>A0A1R3KFX2_COCAP</name>
<dbReference type="Proteomes" id="UP000188268">
    <property type="component" value="Unassembled WGS sequence"/>
</dbReference>
<protein>
    <submittedName>
        <fullName evidence="1">Putative zinc finger protein</fullName>
    </submittedName>
</protein>